<keyword evidence="1" id="KW-1133">Transmembrane helix</keyword>
<evidence type="ECO:0000256" key="1">
    <source>
        <dbReference type="SAM" id="Phobius"/>
    </source>
</evidence>
<dbReference type="Pfam" id="PF05145">
    <property type="entry name" value="AbrB"/>
    <property type="match status" value="1"/>
</dbReference>
<feature type="transmembrane region" description="Helical" evidence="1">
    <location>
        <begin position="309"/>
        <end position="336"/>
    </location>
</feature>
<feature type="transmembrane region" description="Helical" evidence="1">
    <location>
        <begin position="152"/>
        <end position="169"/>
    </location>
</feature>
<evidence type="ECO:0000313" key="3">
    <source>
        <dbReference type="Proteomes" id="UP000253226"/>
    </source>
</evidence>
<dbReference type="OrthoDB" id="7157734at2"/>
<dbReference type="GO" id="GO:0016020">
    <property type="term" value="C:membrane"/>
    <property type="evidence" value="ECO:0007669"/>
    <property type="project" value="InterPro"/>
</dbReference>
<dbReference type="GO" id="GO:0010468">
    <property type="term" value="P:regulation of gene expression"/>
    <property type="evidence" value="ECO:0007669"/>
    <property type="project" value="InterPro"/>
</dbReference>
<gene>
    <name evidence="2" type="ORF">TH19_19195</name>
</gene>
<organism evidence="2 3">
    <name type="scientific">Thalassospira profundimaris</name>
    <dbReference type="NCBI Taxonomy" id="502049"/>
    <lineage>
        <taxon>Bacteria</taxon>
        <taxon>Pseudomonadati</taxon>
        <taxon>Pseudomonadota</taxon>
        <taxon>Alphaproteobacteria</taxon>
        <taxon>Rhodospirillales</taxon>
        <taxon>Thalassospiraceae</taxon>
        <taxon>Thalassospira</taxon>
    </lineage>
</organism>
<evidence type="ECO:0000313" key="2">
    <source>
        <dbReference type="EMBL" id="RCK32412.1"/>
    </source>
</evidence>
<sequence length="345" mass="36245">MIKLPQKLPSLLLTLLIGIVGGISAEQLAVPLPWLLGPLATTAIASVAGLRTSSSKHVLAPARTFLGVAIGASFTPALLGRIDEMAFSLAFIPVYLAVLALIGFPFFHRICKFDKPTAYYSTMPGGLPDMIAFGAAAGADVRILSIVQATRAFAVVVILPLFLSLALGIEFSRGQSVGSHWADIPLQEEFLILTCAFGGWLIAAKLRVKGATIIGPMLTAAVMSMTGLISHRPPVEIMIIAQLVVGISIGCRYAGADRRIIMIAAAAAVGFCMLIFMLAAAFAGVISIFGDIDFLDTILAYAPGGQAEMTLLAIIVGADAAFVSLHHVCRVFIVVIGAPIAQRYL</sequence>
<feature type="transmembrane region" description="Helical" evidence="1">
    <location>
        <begin position="85"/>
        <end position="107"/>
    </location>
</feature>
<feature type="transmembrane region" description="Helical" evidence="1">
    <location>
        <begin position="213"/>
        <end position="231"/>
    </location>
</feature>
<comment type="caution">
    <text evidence="2">The sequence shown here is derived from an EMBL/GenBank/DDBJ whole genome shotgun (WGS) entry which is preliminary data.</text>
</comment>
<protein>
    <recommendedName>
        <fullName evidence="4">Aminopeptidase</fullName>
    </recommendedName>
</protein>
<dbReference type="Proteomes" id="UP000253226">
    <property type="component" value="Unassembled WGS sequence"/>
</dbReference>
<feature type="transmembrane region" description="Helical" evidence="1">
    <location>
        <begin position="237"/>
        <end position="255"/>
    </location>
</feature>
<keyword evidence="1" id="KW-0812">Transmembrane</keyword>
<feature type="transmembrane region" description="Helical" evidence="1">
    <location>
        <begin position="262"/>
        <end position="289"/>
    </location>
</feature>
<feature type="transmembrane region" description="Helical" evidence="1">
    <location>
        <begin position="60"/>
        <end position="79"/>
    </location>
</feature>
<dbReference type="AlphaFoldDB" id="A0A367W2P8"/>
<feature type="transmembrane region" description="Helical" evidence="1">
    <location>
        <begin position="189"/>
        <end position="206"/>
    </location>
</feature>
<dbReference type="PIRSF" id="PIRSF038991">
    <property type="entry name" value="Protein_AbrB"/>
    <property type="match status" value="1"/>
</dbReference>
<proteinExistence type="predicted"/>
<dbReference type="PANTHER" id="PTHR38457:SF1">
    <property type="entry name" value="REGULATOR ABRB-RELATED"/>
    <property type="match status" value="1"/>
</dbReference>
<keyword evidence="1" id="KW-0472">Membrane</keyword>
<accession>A0A367W2P8</accession>
<reference evidence="2 3" key="1">
    <citation type="submission" date="2014-07" db="EMBL/GenBank/DDBJ databases">
        <title>Draft genome sequence of Thalassospira profundimaris 35.</title>
        <authorList>
            <person name="Lai Q."/>
            <person name="Shao Z."/>
        </authorList>
    </citation>
    <scope>NUCLEOTIDE SEQUENCE [LARGE SCALE GENOMIC DNA]</scope>
    <source>
        <strain evidence="2 3">35</strain>
    </source>
</reference>
<dbReference type="RefSeq" id="WP_114103855.1">
    <property type="nucleotide sequence ID" value="NZ_JPWF01000015.1"/>
</dbReference>
<dbReference type="PANTHER" id="PTHR38457">
    <property type="entry name" value="REGULATOR ABRB-RELATED"/>
    <property type="match status" value="1"/>
</dbReference>
<dbReference type="InterPro" id="IPR007820">
    <property type="entry name" value="AbrB_fam"/>
</dbReference>
<evidence type="ECO:0008006" key="4">
    <source>
        <dbReference type="Google" id="ProtNLM"/>
    </source>
</evidence>
<dbReference type="EMBL" id="JPWF01000015">
    <property type="protein sequence ID" value="RCK32412.1"/>
    <property type="molecule type" value="Genomic_DNA"/>
</dbReference>
<name>A0A367W2P8_9PROT</name>